<reference evidence="8 10" key="1">
    <citation type="journal article" date="2014" name="J. Infect. Dis.">
        <title>Molecular characterization of a novel botulinum neurotoxin type H gene.</title>
        <authorList>
            <person name="Dover N."/>
            <person name="Barash J.R."/>
            <person name="Hill K.K."/>
            <person name="Xie G."/>
            <person name="Arnon S.S."/>
        </authorList>
    </citation>
    <scope>NUCLEOTIDE SEQUENCE [LARGE SCALE GENOMIC DNA]</scope>
    <source>
        <strain evidence="8 10">IBCA10-7060</strain>
    </source>
</reference>
<dbReference type="RefSeq" id="WP_003362890.1">
    <property type="nucleotide sequence ID" value="NZ_AP025140.1"/>
</dbReference>
<dbReference type="SUPFAM" id="SSF161098">
    <property type="entry name" value="MetI-like"/>
    <property type="match status" value="1"/>
</dbReference>
<organism evidence="7 9">
    <name type="scientific">Clostridium botulinum</name>
    <dbReference type="NCBI Taxonomy" id="1491"/>
    <lineage>
        <taxon>Bacteria</taxon>
        <taxon>Bacillati</taxon>
        <taxon>Bacillota</taxon>
        <taxon>Clostridia</taxon>
        <taxon>Eubacteriales</taxon>
        <taxon>Clostridiaceae</taxon>
        <taxon>Clostridium</taxon>
    </lineage>
</organism>
<name>A0A0A2HK12_CLOBO</name>
<evidence type="ECO:0000256" key="2">
    <source>
        <dbReference type="ARBA" id="ARBA00022692"/>
    </source>
</evidence>
<feature type="domain" description="ABC transmembrane type-1" evidence="6">
    <location>
        <begin position="18"/>
        <end position="214"/>
    </location>
</feature>
<dbReference type="PANTHER" id="PTHR43632:SF1">
    <property type="entry name" value="PERMEASE COMPONENT OF TUNGSTATE ABC TRANSPORTER"/>
    <property type="match status" value="1"/>
</dbReference>
<reference evidence="8" key="3">
    <citation type="submission" date="2021-02" db="EMBL/GenBank/DDBJ databases">
        <authorList>
            <person name="Dover N."/>
            <person name="Barash J.R."/>
            <person name="Bell J.M."/>
            <person name="Sylvester M.D."/>
            <person name="Arnon S."/>
        </authorList>
    </citation>
    <scope>NUCLEOTIDE SEQUENCE</scope>
    <source>
        <strain evidence="8">IBCA10-7060</strain>
    </source>
</reference>
<evidence type="ECO:0000256" key="5">
    <source>
        <dbReference type="RuleBase" id="RU363032"/>
    </source>
</evidence>
<evidence type="ECO:0000313" key="9">
    <source>
        <dbReference type="Proteomes" id="UP000473887"/>
    </source>
</evidence>
<evidence type="ECO:0000313" key="10">
    <source>
        <dbReference type="Proteomes" id="UP000663464"/>
    </source>
</evidence>
<dbReference type="PANTHER" id="PTHR43632">
    <property type="entry name" value="PERMEASE COMPONENT OF TUNGSTATE ABC TRANSPORTER"/>
    <property type="match status" value="1"/>
</dbReference>
<dbReference type="GO" id="GO:0005886">
    <property type="term" value="C:plasma membrane"/>
    <property type="evidence" value="ECO:0007669"/>
    <property type="project" value="UniProtKB-SubCell"/>
</dbReference>
<dbReference type="Gene3D" id="1.10.3720.10">
    <property type="entry name" value="MetI-like"/>
    <property type="match status" value="1"/>
</dbReference>
<evidence type="ECO:0000313" key="8">
    <source>
        <dbReference type="EMBL" id="QRI51814.1"/>
    </source>
</evidence>
<keyword evidence="4 5" id="KW-0472">Membrane</keyword>
<dbReference type="InterPro" id="IPR049783">
    <property type="entry name" value="ABC_perm_TupB-like"/>
</dbReference>
<dbReference type="PROSITE" id="PS50928">
    <property type="entry name" value="ABC_TM1"/>
    <property type="match status" value="1"/>
</dbReference>
<keyword evidence="5" id="KW-0813">Transport</keyword>
<feature type="transmembrane region" description="Helical" evidence="5">
    <location>
        <begin position="60"/>
        <end position="77"/>
    </location>
</feature>
<protein>
    <submittedName>
        <fullName evidence="7 8">ABC transporter permease</fullName>
    </submittedName>
</protein>
<dbReference type="NCBIfam" id="NF038017">
    <property type="entry name" value="ABC_perm1"/>
    <property type="match status" value="1"/>
</dbReference>
<comment type="subcellular location">
    <subcellularLocation>
        <location evidence="5">Cell membrane</location>
        <topology evidence="5">Multi-pass membrane protein</topology>
    </subcellularLocation>
    <subcellularLocation>
        <location evidence="1">Membrane</location>
        <topology evidence="1">Multi-pass membrane protein</topology>
    </subcellularLocation>
</comment>
<dbReference type="InterPro" id="IPR000515">
    <property type="entry name" value="MetI-like"/>
</dbReference>
<proteinExistence type="inferred from homology"/>
<comment type="similarity">
    <text evidence="5">Belongs to the binding-protein-dependent transport system permease family.</text>
</comment>
<evidence type="ECO:0000313" key="7">
    <source>
        <dbReference type="EMBL" id="NEZ92716.1"/>
    </source>
</evidence>
<dbReference type="AlphaFoldDB" id="A0A0A2HK12"/>
<dbReference type="InterPro" id="IPR035906">
    <property type="entry name" value="MetI-like_sf"/>
</dbReference>
<dbReference type="EMBL" id="CP069280">
    <property type="protein sequence ID" value="QRI51814.1"/>
    <property type="molecule type" value="Genomic_DNA"/>
</dbReference>
<dbReference type="Pfam" id="PF00528">
    <property type="entry name" value="BPD_transp_1"/>
    <property type="match status" value="1"/>
</dbReference>
<evidence type="ECO:0000259" key="6">
    <source>
        <dbReference type="PROSITE" id="PS50928"/>
    </source>
</evidence>
<evidence type="ECO:0000256" key="3">
    <source>
        <dbReference type="ARBA" id="ARBA00022989"/>
    </source>
</evidence>
<evidence type="ECO:0000256" key="4">
    <source>
        <dbReference type="ARBA" id="ARBA00023136"/>
    </source>
</evidence>
<feature type="transmembrane region" description="Helical" evidence="5">
    <location>
        <begin position="20"/>
        <end position="48"/>
    </location>
</feature>
<feature type="transmembrane region" description="Helical" evidence="5">
    <location>
        <begin position="196"/>
        <end position="217"/>
    </location>
</feature>
<accession>A0A0A2HK12</accession>
<reference evidence="7 9" key="2">
    <citation type="submission" date="2019-02" db="EMBL/GenBank/DDBJ databases">
        <title>Genome sequencing of Clostridium botulinum clinical isolates.</title>
        <authorList>
            <person name="Brunt J."/>
            <person name="Van Vliet A.H.M."/>
            <person name="Stringer S.C."/>
            <person name="Grant K.A."/>
            <person name="Carter A.C."/>
            <person name="Peck M.W."/>
        </authorList>
    </citation>
    <scope>NUCLEOTIDE SEQUENCE [LARGE SCALE GENOMIC DNA]</scope>
    <source>
        <strain evidence="7 9">H142660711</strain>
    </source>
</reference>
<dbReference type="CDD" id="cd06261">
    <property type="entry name" value="TM_PBP2"/>
    <property type="match status" value="1"/>
</dbReference>
<dbReference type="GO" id="GO:0055085">
    <property type="term" value="P:transmembrane transport"/>
    <property type="evidence" value="ECO:0007669"/>
    <property type="project" value="InterPro"/>
</dbReference>
<dbReference type="EMBL" id="SGKC01000023">
    <property type="protein sequence ID" value="NEZ92716.1"/>
    <property type="molecule type" value="Genomic_DNA"/>
</dbReference>
<sequence>MEQEIFNIINLKEIIPVVLMSLYVSLTSTLIASILGMLLGIPCALLNFKLKNIIIQINHTLMSIPPVLMGLLVYLLLSRKGPLGEFELLFTPTAMIIAQTLLIFPIVFGLSISIIMKNGKDIKNTCTTLGANRFQTFLIIIKENKIQLLSVVTAAFGRAISEVGAVMIVGGNIKGFTRVMTTYIALETGKGNFNEALAIGGILLVISFIINAILHFFQGSESF</sequence>
<gene>
    <name evidence="7" type="ORF">EXM69_12365</name>
    <name evidence="8" type="ORF">JQS73_10045</name>
</gene>
<dbReference type="Proteomes" id="UP000663464">
    <property type="component" value="Chromosome"/>
</dbReference>
<feature type="transmembrane region" description="Helical" evidence="5">
    <location>
        <begin position="89"/>
        <end position="115"/>
    </location>
</feature>
<evidence type="ECO:0000256" key="1">
    <source>
        <dbReference type="ARBA" id="ARBA00004141"/>
    </source>
</evidence>
<dbReference type="Proteomes" id="UP000473887">
    <property type="component" value="Unassembled WGS sequence"/>
</dbReference>
<keyword evidence="3 5" id="KW-1133">Transmembrane helix</keyword>
<keyword evidence="2 5" id="KW-0812">Transmembrane</keyword>